<keyword evidence="3 6" id="KW-0489">Methyltransferase</keyword>
<dbReference type="GO" id="GO:0032259">
    <property type="term" value="P:methylation"/>
    <property type="evidence" value="ECO:0007669"/>
    <property type="project" value="UniProtKB-KW"/>
</dbReference>
<reference evidence="7 8" key="1">
    <citation type="journal article" date="2011" name="Stand. Genomic Sci.">
        <title>High quality draft genome sequence of Segniliparus rugosus CDC 945(T)= (ATCC BAA-974(T)).</title>
        <authorList>
            <person name="Earl A.M."/>
            <person name="Desjardins C.A."/>
            <person name="Fitzgerald M.G."/>
            <person name="Arachchi H.M."/>
            <person name="Zeng Q."/>
            <person name="Mehta T."/>
            <person name="Griggs A."/>
            <person name="Birren B.W."/>
            <person name="Toney N.C."/>
            <person name="Carr J."/>
            <person name="Posey J."/>
            <person name="Butler W.R."/>
        </authorList>
    </citation>
    <scope>NUCLEOTIDE SEQUENCE [LARGE SCALE GENOMIC DNA]</scope>
    <source>
        <strain evidence="8">ATCC BAA-974 / DSM 45345 / CCUG 50838 / CIP 108380 / JCM 13579 / CDC 945</strain>
    </source>
</reference>
<dbReference type="PANTHER" id="PTHR43619:SF2">
    <property type="entry name" value="S-ADENOSYL-L-METHIONINE-DEPENDENT METHYLTRANSFERASES SUPERFAMILY PROTEIN"/>
    <property type="match status" value="1"/>
</dbReference>
<sequence>MTTNHPSARSDNDSWDIVSSVGFTALNVASARALQSRRAQPLASDPFAEAFVKAAGHPETEAQLANAGAEEDWDERTALWADFFGSRTRYFDEYFAAAQTPQIVILAAGLDSRAYRLPWARGSVLFEVDQPEVLRFKAEVIGKLGAQPLVERHEVAVDLRDDWAGALRGAGFDPAKPTAWLAEGLLIYLPGAAQDALFAQIYELSAPGSHIGAENGFRPGDIARIREAAQRGAALSPGESDFDVTTLWYDDPREDPQQWLGARGWAVAPVGRADLAAAQGRPFPELFAQLWRTSGYFTAQRR</sequence>
<dbReference type="NCBIfam" id="TIGR00027">
    <property type="entry name" value="mthyl_TIGR00027"/>
    <property type="match status" value="1"/>
</dbReference>
<evidence type="ECO:0000256" key="3">
    <source>
        <dbReference type="ARBA" id="ARBA00022603"/>
    </source>
</evidence>
<dbReference type="Pfam" id="PF04072">
    <property type="entry name" value="LCM"/>
    <property type="match status" value="1"/>
</dbReference>
<evidence type="ECO:0000313" key="7">
    <source>
        <dbReference type="EMBL" id="EFV14835.1"/>
    </source>
</evidence>
<name>E5XLB6_SEGRC</name>
<dbReference type="AlphaFoldDB" id="E5XLB6"/>
<evidence type="ECO:0000256" key="1">
    <source>
        <dbReference type="ARBA" id="ARBA00003907"/>
    </source>
</evidence>
<dbReference type="InterPro" id="IPR011610">
    <property type="entry name" value="SAM_mthyl_Trfase_ML2640-like"/>
</dbReference>
<keyword evidence="5 6" id="KW-0949">S-adenosyl-L-methionine</keyword>
<comment type="caution">
    <text evidence="7">The sequence shown here is derived from an EMBL/GenBank/DDBJ whole genome shotgun (WGS) entry which is preliminary data.</text>
</comment>
<comment type="function">
    <text evidence="1 6">Exhibits S-adenosyl-L-methionine-dependent methyltransferase activity.</text>
</comment>
<dbReference type="SUPFAM" id="SSF53335">
    <property type="entry name" value="S-adenosyl-L-methionine-dependent methyltransferases"/>
    <property type="match status" value="1"/>
</dbReference>
<evidence type="ECO:0000313" key="8">
    <source>
        <dbReference type="Proteomes" id="UP000004816"/>
    </source>
</evidence>
<dbReference type="Gene3D" id="3.40.50.150">
    <property type="entry name" value="Vaccinia Virus protein VP39"/>
    <property type="match status" value="1"/>
</dbReference>
<dbReference type="STRING" id="679197.HMPREF9336_00285"/>
<proteinExistence type="inferred from homology"/>
<dbReference type="InterPro" id="IPR029063">
    <property type="entry name" value="SAM-dependent_MTases_sf"/>
</dbReference>
<dbReference type="OrthoDB" id="9806164at2"/>
<accession>E5XLB6</accession>
<dbReference type="EC" id="2.1.1.-" evidence="6"/>
<evidence type="ECO:0000256" key="5">
    <source>
        <dbReference type="ARBA" id="ARBA00022691"/>
    </source>
</evidence>
<evidence type="ECO:0000256" key="6">
    <source>
        <dbReference type="RuleBase" id="RU362030"/>
    </source>
</evidence>
<dbReference type="eggNOG" id="COG3315">
    <property type="taxonomic scope" value="Bacteria"/>
</dbReference>
<evidence type="ECO:0000256" key="4">
    <source>
        <dbReference type="ARBA" id="ARBA00022679"/>
    </source>
</evidence>
<evidence type="ECO:0000256" key="2">
    <source>
        <dbReference type="ARBA" id="ARBA00008138"/>
    </source>
</evidence>
<dbReference type="HOGENOM" id="CLU_056160_2_1_11"/>
<protein>
    <recommendedName>
        <fullName evidence="6">S-adenosyl-L-methionine-dependent methyltransferase</fullName>
        <ecNumber evidence="6">2.1.1.-</ecNumber>
    </recommendedName>
</protein>
<dbReference type="Proteomes" id="UP000004816">
    <property type="component" value="Unassembled WGS sequence"/>
</dbReference>
<comment type="similarity">
    <text evidence="2 6">Belongs to the UPF0677 family.</text>
</comment>
<organism evidence="7 8">
    <name type="scientific">Segniliparus rugosus (strain ATCC BAA-974 / DSM 45345 / CCUG 50838 / CIP 108380 / JCM 13579 / CDC 945)</name>
    <dbReference type="NCBI Taxonomy" id="679197"/>
    <lineage>
        <taxon>Bacteria</taxon>
        <taxon>Bacillati</taxon>
        <taxon>Actinomycetota</taxon>
        <taxon>Actinomycetes</taxon>
        <taxon>Mycobacteriales</taxon>
        <taxon>Segniliparaceae</taxon>
        <taxon>Segniliparus</taxon>
    </lineage>
</organism>
<keyword evidence="8" id="KW-1185">Reference proteome</keyword>
<gene>
    <name evidence="7" type="ORF">HMPREF9336_00285</name>
</gene>
<dbReference type="GO" id="GO:0008168">
    <property type="term" value="F:methyltransferase activity"/>
    <property type="evidence" value="ECO:0007669"/>
    <property type="project" value="UniProtKB-UniRule"/>
</dbReference>
<dbReference type="RefSeq" id="WP_007467125.1">
    <property type="nucleotide sequence ID" value="NZ_KI391954.1"/>
</dbReference>
<dbReference type="PANTHER" id="PTHR43619">
    <property type="entry name" value="S-ADENOSYL-L-METHIONINE-DEPENDENT METHYLTRANSFERASE YKTD-RELATED"/>
    <property type="match status" value="1"/>
</dbReference>
<dbReference type="InterPro" id="IPR007213">
    <property type="entry name" value="Ppm1/Ppm2/Tcmp"/>
</dbReference>
<dbReference type="EMBL" id="ACZI02000003">
    <property type="protein sequence ID" value="EFV14835.1"/>
    <property type="molecule type" value="Genomic_DNA"/>
</dbReference>
<keyword evidence="4" id="KW-0808">Transferase</keyword>